<keyword evidence="12" id="KW-0966">Cell projection</keyword>
<dbReference type="GO" id="GO:0071973">
    <property type="term" value="P:bacterial-type flagellum-dependent cell motility"/>
    <property type="evidence" value="ECO:0007669"/>
    <property type="project" value="InterPro"/>
</dbReference>
<keyword evidence="9" id="KW-0472">Membrane</keyword>
<dbReference type="Gene3D" id="1.10.287.1700">
    <property type="match status" value="1"/>
</dbReference>
<comment type="similarity">
    <text evidence="2">Belongs to the FliJ family.</text>
</comment>
<keyword evidence="13" id="KW-1185">Reference proteome</keyword>
<dbReference type="Pfam" id="PF02050">
    <property type="entry name" value="FliJ"/>
    <property type="match status" value="1"/>
</dbReference>
<dbReference type="GO" id="GO:0005886">
    <property type="term" value="C:plasma membrane"/>
    <property type="evidence" value="ECO:0007669"/>
    <property type="project" value="UniProtKB-SubCell"/>
</dbReference>
<keyword evidence="12" id="KW-0969">Cilium</keyword>
<name>A0A6G5QGB7_9BACT</name>
<dbReference type="EMBL" id="CP012542">
    <property type="protein sequence ID" value="QCD44546.1"/>
    <property type="molecule type" value="Genomic_DNA"/>
</dbReference>
<dbReference type="AlphaFoldDB" id="A0A6G5QGB7"/>
<keyword evidence="12" id="KW-0282">Flagellum</keyword>
<dbReference type="RefSeq" id="WP_034969480.1">
    <property type="nucleotide sequence ID" value="NZ_CP012542.1"/>
</dbReference>
<evidence type="ECO:0000256" key="8">
    <source>
        <dbReference type="ARBA" id="ARBA00022927"/>
    </source>
</evidence>
<evidence type="ECO:0000256" key="6">
    <source>
        <dbReference type="ARBA" id="ARBA00022500"/>
    </source>
</evidence>
<evidence type="ECO:0000256" key="3">
    <source>
        <dbReference type="ARBA" id="ARBA00020392"/>
    </source>
</evidence>
<evidence type="ECO:0000256" key="10">
    <source>
        <dbReference type="ARBA" id="ARBA00023225"/>
    </source>
</evidence>
<evidence type="ECO:0000256" key="4">
    <source>
        <dbReference type="ARBA" id="ARBA00022448"/>
    </source>
</evidence>
<comment type="subcellular location">
    <subcellularLocation>
        <location evidence="1">Cell membrane</location>
        <topology evidence="1">Peripheral membrane protein</topology>
        <orientation evidence="1">Cytoplasmic side</orientation>
    </subcellularLocation>
</comment>
<evidence type="ECO:0000256" key="1">
    <source>
        <dbReference type="ARBA" id="ARBA00004413"/>
    </source>
</evidence>
<keyword evidence="4" id="KW-0813">Transport</keyword>
<accession>A0A6G5QGB7</accession>
<evidence type="ECO:0000256" key="2">
    <source>
        <dbReference type="ARBA" id="ARBA00010004"/>
    </source>
</evidence>
<dbReference type="GO" id="GO:0015031">
    <property type="term" value="P:protein transport"/>
    <property type="evidence" value="ECO:0007669"/>
    <property type="project" value="UniProtKB-KW"/>
</dbReference>
<evidence type="ECO:0000256" key="5">
    <source>
        <dbReference type="ARBA" id="ARBA00022475"/>
    </source>
</evidence>
<dbReference type="Proteomes" id="UP000503264">
    <property type="component" value="Chromosome"/>
</dbReference>
<evidence type="ECO:0000256" key="9">
    <source>
        <dbReference type="ARBA" id="ARBA00023136"/>
    </source>
</evidence>
<keyword evidence="10" id="KW-1006">Bacterial flagellum protein export</keyword>
<protein>
    <recommendedName>
        <fullName evidence="3">Flagellar FliJ protein</fullName>
    </recommendedName>
</protein>
<dbReference type="GO" id="GO:0009288">
    <property type="term" value="C:bacterial-type flagellum"/>
    <property type="evidence" value="ECO:0007669"/>
    <property type="project" value="InterPro"/>
</dbReference>
<gene>
    <name evidence="12" type="ORF">CMUC_0749</name>
</gene>
<keyword evidence="7" id="KW-1005">Bacterial flagellum biogenesis</keyword>
<evidence type="ECO:0000256" key="11">
    <source>
        <dbReference type="SAM" id="Coils"/>
    </source>
</evidence>
<dbReference type="GO" id="GO:0044781">
    <property type="term" value="P:bacterial-type flagellum organization"/>
    <property type="evidence" value="ECO:0007669"/>
    <property type="project" value="UniProtKB-KW"/>
</dbReference>
<sequence length="142" mass="16786">MPSKFTPIVRVKKQALDKIEIKLIRAKNDLSKYNFELSIAKDEINRHQMPKSGDVSELRQSLEILKIMNASLKELKEKIELAQREVAHFTYQYKNANLEYEKVKYLEEEEIKLDLKKKKRAEELMLDEFATIKFAQGLNRDI</sequence>
<proteinExistence type="inferred from homology"/>
<organism evidence="12 13">
    <name type="scientific">Campylobacter mucosalis CCUG 21559</name>
    <dbReference type="NCBI Taxonomy" id="1032067"/>
    <lineage>
        <taxon>Bacteria</taxon>
        <taxon>Pseudomonadati</taxon>
        <taxon>Campylobacterota</taxon>
        <taxon>Epsilonproteobacteria</taxon>
        <taxon>Campylobacterales</taxon>
        <taxon>Campylobacteraceae</taxon>
        <taxon>Campylobacter</taxon>
    </lineage>
</organism>
<dbReference type="InterPro" id="IPR012823">
    <property type="entry name" value="Flagell_FliJ"/>
</dbReference>
<keyword evidence="5" id="KW-1003">Cell membrane</keyword>
<keyword evidence="11" id="KW-0175">Coiled coil</keyword>
<keyword evidence="8" id="KW-0653">Protein transport</keyword>
<feature type="coiled-coil region" evidence="11">
    <location>
        <begin position="16"/>
        <end position="92"/>
    </location>
</feature>
<evidence type="ECO:0000313" key="13">
    <source>
        <dbReference type="Proteomes" id="UP000503264"/>
    </source>
</evidence>
<evidence type="ECO:0000256" key="7">
    <source>
        <dbReference type="ARBA" id="ARBA00022795"/>
    </source>
</evidence>
<keyword evidence="6" id="KW-0145">Chemotaxis</keyword>
<evidence type="ECO:0000313" key="12">
    <source>
        <dbReference type="EMBL" id="QCD44546.1"/>
    </source>
</evidence>
<reference evidence="12 13" key="1">
    <citation type="submission" date="2016-07" db="EMBL/GenBank/DDBJ databases">
        <title>Comparative genomics of the Campylobacter concisus group.</title>
        <authorList>
            <person name="Miller W.G."/>
            <person name="Yee E."/>
            <person name="Chapman M.H."/>
            <person name="Huynh S."/>
            <person name="Bono J.L."/>
            <person name="On S.L.W."/>
            <person name="StLeger J."/>
            <person name="Foster G."/>
            <person name="Parker C.T."/>
        </authorList>
    </citation>
    <scope>NUCLEOTIDE SEQUENCE [LARGE SCALE GENOMIC DNA]</scope>
    <source>
        <strain evidence="12 13">CCUG 21559</strain>
    </source>
</reference>
<dbReference type="InterPro" id="IPR053716">
    <property type="entry name" value="Flag_assembly_chemotaxis_eff"/>
</dbReference>
<dbReference type="GO" id="GO:0006935">
    <property type="term" value="P:chemotaxis"/>
    <property type="evidence" value="ECO:0007669"/>
    <property type="project" value="UniProtKB-KW"/>
</dbReference>